<evidence type="ECO:0000313" key="2">
    <source>
        <dbReference type="EMBL" id="KAK6166429.1"/>
    </source>
</evidence>
<evidence type="ECO:0008006" key="4">
    <source>
        <dbReference type="Google" id="ProtNLM"/>
    </source>
</evidence>
<dbReference type="NCBIfam" id="TIGR01571">
    <property type="entry name" value="A_thal_Cys_rich"/>
    <property type="match status" value="1"/>
</dbReference>
<evidence type="ECO:0000256" key="1">
    <source>
        <dbReference type="ARBA" id="ARBA00009024"/>
    </source>
</evidence>
<dbReference type="PANTHER" id="PTHR15907">
    <property type="entry name" value="DUF614 FAMILY PROTEIN-RELATED"/>
    <property type="match status" value="1"/>
</dbReference>
<proteinExistence type="inferred from homology"/>
<dbReference type="Pfam" id="PF04749">
    <property type="entry name" value="PLAC8"/>
    <property type="match status" value="1"/>
</dbReference>
<keyword evidence="3" id="KW-1185">Reference proteome</keyword>
<dbReference type="AlphaFoldDB" id="A0AAN8IYC1"/>
<comment type="caution">
    <text evidence="2">The sequence shown here is derived from an EMBL/GenBank/DDBJ whole genome shotgun (WGS) entry which is preliminary data.</text>
</comment>
<dbReference type="InterPro" id="IPR006461">
    <property type="entry name" value="PLAC_motif_containing"/>
</dbReference>
<name>A0AAN8IYC1_PATCE</name>
<protein>
    <recommendedName>
        <fullName evidence="4">Cornifelin</fullName>
    </recommendedName>
</protein>
<evidence type="ECO:0000313" key="3">
    <source>
        <dbReference type="Proteomes" id="UP001347796"/>
    </source>
</evidence>
<gene>
    <name evidence="2" type="ORF">SNE40_023123</name>
</gene>
<dbReference type="EMBL" id="JAZGQO010000021">
    <property type="protein sequence ID" value="KAK6166429.1"/>
    <property type="molecule type" value="Genomic_DNA"/>
</dbReference>
<accession>A0AAN8IYC1</accession>
<sequence length="144" mass="16044">MADQYGNQTYTHQQNAYGNQGYAQHHTSHTTVVVQQPGVQIRNKRQWRNGLGGCLNDLPICLLSTFCFECYGCYMVTKADEHCCLGWCCPGYLLPVRSYVRGRLGIEGSVLKDFCAVSCCGPCVMCQLAQELKESTECGEWQAA</sequence>
<comment type="similarity">
    <text evidence="1">Belongs to the cornifelin family.</text>
</comment>
<dbReference type="Proteomes" id="UP001347796">
    <property type="component" value="Unassembled WGS sequence"/>
</dbReference>
<reference evidence="2 3" key="1">
    <citation type="submission" date="2024-01" db="EMBL/GenBank/DDBJ databases">
        <title>The genome of the rayed Mediterranean limpet Patella caerulea (Linnaeus, 1758).</title>
        <authorList>
            <person name="Anh-Thu Weber A."/>
            <person name="Halstead-Nussloch G."/>
        </authorList>
    </citation>
    <scope>NUCLEOTIDE SEQUENCE [LARGE SCALE GENOMIC DNA]</scope>
    <source>
        <strain evidence="2">AATW-2023a</strain>
        <tissue evidence="2">Whole specimen</tissue>
    </source>
</reference>
<organism evidence="2 3">
    <name type="scientific">Patella caerulea</name>
    <name type="common">Rayed Mediterranean limpet</name>
    <dbReference type="NCBI Taxonomy" id="87958"/>
    <lineage>
        <taxon>Eukaryota</taxon>
        <taxon>Metazoa</taxon>
        <taxon>Spiralia</taxon>
        <taxon>Lophotrochozoa</taxon>
        <taxon>Mollusca</taxon>
        <taxon>Gastropoda</taxon>
        <taxon>Patellogastropoda</taxon>
        <taxon>Patelloidea</taxon>
        <taxon>Patellidae</taxon>
        <taxon>Patella</taxon>
    </lineage>
</organism>